<dbReference type="OrthoDB" id="5418342at2"/>
<dbReference type="RefSeq" id="WP_015904508.1">
    <property type="nucleotide sequence ID" value="NC_012108.1"/>
</dbReference>
<dbReference type="HOGENOM" id="CLU_637313_0_0_7"/>
<evidence type="ECO:0000256" key="1">
    <source>
        <dbReference type="SAM" id="MobiDB-lite"/>
    </source>
</evidence>
<dbReference type="STRING" id="177437.HRM2_26510"/>
<dbReference type="InterPro" id="IPR011990">
    <property type="entry name" value="TPR-like_helical_dom_sf"/>
</dbReference>
<gene>
    <name evidence="2" type="ordered locus">HRM2_26510</name>
</gene>
<sequence length="430" mass="47589">MGLFSFFSGKTPEAIEAKGDQLVERNAFGPGKLEYEKAAARNRVSPSKDPDFTGRIEQKIGAAKHSLALEHFNRAQELVEAGCFDDAADRLDLAATLTTDTTLLDAIQAMGNKKDMPVQHPAKNGTGTPDNAPDPNGPVPDEIYSNEPYSDDILNDGLDVDETEVFEALVNALPPEEQAAYPLYGPNFIKGFVSMNQGDFQGASTAFTTALDEHGSQTSFVHLELATCLVNLNQADQAKDLVLEFIDAFPTSVRGWQILGETLWSLEEFDQALDRFAACPESITQTTDMEILRGETLIRSNRIKEAQSLYQGLLKAGNRDDAILRHLAMACERLGDHRTANELYLELINHCSRCGARPDDSLRLRFAETCITLGDYSDKLLDIYLDLAVKDPENKGRYFQRVSQIYAALGEETQAQRFNGFARENSHPQE</sequence>
<reference evidence="2 3" key="1">
    <citation type="journal article" date="2009" name="Environ. Microbiol.">
        <title>Genome sequence of Desulfobacterium autotrophicum HRM2, a marine sulfate reducer oxidizing organic carbon completely to carbon dioxide.</title>
        <authorList>
            <person name="Strittmatter A.W."/>
            <person name="Liesegang H."/>
            <person name="Rabus R."/>
            <person name="Decker I."/>
            <person name="Amann J."/>
            <person name="Andres S."/>
            <person name="Henne A."/>
            <person name="Fricke W.F."/>
            <person name="Martinez-Arias R."/>
            <person name="Bartels D."/>
            <person name="Goesmann A."/>
            <person name="Krause L."/>
            <person name="Puehler A."/>
            <person name="Klenk H.P."/>
            <person name="Richter M."/>
            <person name="Schuler M."/>
            <person name="Gloeckner F.O."/>
            <person name="Meyerdierks A."/>
            <person name="Gottschalk G."/>
            <person name="Amann R."/>
        </authorList>
    </citation>
    <scope>NUCLEOTIDE SEQUENCE [LARGE SCALE GENOMIC DNA]</scope>
    <source>
        <strain evidence="3">ATCC 43914 / DSM 3382 / HRM2</strain>
    </source>
</reference>
<dbReference type="eggNOG" id="COG0457">
    <property type="taxonomic scope" value="Bacteria"/>
</dbReference>
<dbReference type="SUPFAM" id="SSF48452">
    <property type="entry name" value="TPR-like"/>
    <property type="match status" value="1"/>
</dbReference>
<keyword evidence="3" id="KW-1185">Reference proteome</keyword>
<feature type="region of interest" description="Disordered" evidence="1">
    <location>
        <begin position="113"/>
        <end position="155"/>
    </location>
</feature>
<evidence type="ECO:0000313" key="2">
    <source>
        <dbReference type="EMBL" id="ACN15745.1"/>
    </source>
</evidence>
<dbReference type="KEGG" id="dat:HRM2_26510"/>
<dbReference type="Gene3D" id="1.25.40.10">
    <property type="entry name" value="Tetratricopeptide repeat domain"/>
    <property type="match status" value="1"/>
</dbReference>
<dbReference type="AlphaFoldDB" id="C0QI09"/>
<organism evidence="2 3">
    <name type="scientific">Desulforapulum autotrophicum (strain ATCC 43914 / DSM 3382 / VKM B-1955 / HRM2)</name>
    <name type="common">Desulfobacterium autotrophicum</name>
    <dbReference type="NCBI Taxonomy" id="177437"/>
    <lineage>
        <taxon>Bacteria</taxon>
        <taxon>Pseudomonadati</taxon>
        <taxon>Thermodesulfobacteriota</taxon>
        <taxon>Desulfobacteria</taxon>
        <taxon>Desulfobacterales</taxon>
        <taxon>Desulfobacteraceae</taxon>
        <taxon>Desulforapulum</taxon>
    </lineage>
</organism>
<name>C0QI09_DESAH</name>
<evidence type="ECO:0000313" key="3">
    <source>
        <dbReference type="Proteomes" id="UP000000442"/>
    </source>
</evidence>
<protein>
    <submittedName>
        <fullName evidence="2">TPR repeat:RNA-processing protein</fullName>
    </submittedName>
</protein>
<dbReference type="Pfam" id="PF13432">
    <property type="entry name" value="TPR_16"/>
    <property type="match status" value="1"/>
</dbReference>
<dbReference type="Proteomes" id="UP000000442">
    <property type="component" value="Chromosome"/>
</dbReference>
<accession>C0QI09</accession>
<dbReference type="EMBL" id="CP001087">
    <property type="protein sequence ID" value="ACN15745.1"/>
    <property type="molecule type" value="Genomic_DNA"/>
</dbReference>
<proteinExistence type="predicted"/>